<name>A0A543IQA1_9ACTN</name>
<dbReference type="InterPro" id="IPR016181">
    <property type="entry name" value="Acyl_CoA_acyltransferase"/>
</dbReference>
<dbReference type="Proteomes" id="UP000319213">
    <property type="component" value="Unassembled WGS sequence"/>
</dbReference>
<comment type="caution">
    <text evidence="1">The sequence shown here is derived from an EMBL/GenBank/DDBJ whole genome shotgun (WGS) entry which is preliminary data.</text>
</comment>
<organism evidence="1 2">
    <name type="scientific">Thermopolyspora flexuosa</name>
    <dbReference type="NCBI Taxonomy" id="103836"/>
    <lineage>
        <taxon>Bacteria</taxon>
        <taxon>Bacillati</taxon>
        <taxon>Actinomycetota</taxon>
        <taxon>Actinomycetes</taxon>
        <taxon>Streptosporangiales</taxon>
        <taxon>Streptosporangiaceae</taxon>
        <taxon>Thermopolyspora</taxon>
    </lineage>
</organism>
<keyword evidence="2" id="KW-1185">Reference proteome</keyword>
<reference evidence="1 2" key="1">
    <citation type="submission" date="2019-06" db="EMBL/GenBank/DDBJ databases">
        <title>Sequencing the genomes of 1000 actinobacteria strains.</title>
        <authorList>
            <person name="Klenk H.-P."/>
        </authorList>
    </citation>
    <scope>NUCLEOTIDE SEQUENCE [LARGE SCALE GENOMIC DNA]</scope>
    <source>
        <strain evidence="1 2">DSM 43186</strain>
    </source>
</reference>
<dbReference type="EMBL" id="VFPQ01000002">
    <property type="protein sequence ID" value="TQM72752.1"/>
    <property type="molecule type" value="Genomic_DNA"/>
</dbReference>
<dbReference type="SUPFAM" id="SSF55729">
    <property type="entry name" value="Acyl-CoA N-acyltransferases (Nat)"/>
    <property type="match status" value="1"/>
</dbReference>
<dbReference type="AlphaFoldDB" id="A0A543IQA1"/>
<dbReference type="RefSeq" id="WP_142262278.1">
    <property type="nucleotide sequence ID" value="NZ_BMPV01000002.1"/>
</dbReference>
<evidence type="ECO:0008006" key="3">
    <source>
        <dbReference type="Google" id="ProtNLM"/>
    </source>
</evidence>
<accession>A0A543IQA1</accession>
<protein>
    <recommendedName>
        <fullName evidence="3">Acetyltransferase (GNAT) family protein</fullName>
    </recommendedName>
</protein>
<evidence type="ECO:0000313" key="1">
    <source>
        <dbReference type="EMBL" id="TQM72752.1"/>
    </source>
</evidence>
<evidence type="ECO:0000313" key="2">
    <source>
        <dbReference type="Proteomes" id="UP000319213"/>
    </source>
</evidence>
<proteinExistence type="predicted"/>
<sequence>MTTAPAHPRAASATSAASAASAGSAGRAGAEIRLVPAADLSCYLASIADVGGRCFTRPPWCEPYPLARSVAARVLADSGRPGFVLALALCRDEVYGFAYGLRCSALARCAARPAGDDFTLKELAVTPELCGIRLGLALHDTVLAAAEGGPYWLSTHPAAHAAMGLYRRRGWRVVAVPAPSRVIMYKR</sequence>
<dbReference type="OrthoDB" id="3371202at2"/>
<dbReference type="Gene3D" id="3.40.630.30">
    <property type="match status" value="1"/>
</dbReference>
<gene>
    <name evidence="1" type="ORF">FHX40_4909</name>
</gene>